<dbReference type="Proteomes" id="UP000053097">
    <property type="component" value="Unassembled WGS sequence"/>
</dbReference>
<protein>
    <submittedName>
        <fullName evidence="1">Uncharacterized protein</fullName>
    </submittedName>
</protein>
<evidence type="ECO:0000313" key="2">
    <source>
        <dbReference type="Proteomes" id="UP000053097"/>
    </source>
</evidence>
<gene>
    <name evidence="1" type="ORF">X777_11296</name>
</gene>
<reference evidence="1 2" key="1">
    <citation type="journal article" date="2014" name="Curr. Biol.">
        <title>The genome of the clonal raider ant Cerapachys biroi.</title>
        <authorList>
            <person name="Oxley P.R."/>
            <person name="Ji L."/>
            <person name="Fetter-Pruneda I."/>
            <person name="McKenzie S.K."/>
            <person name="Li C."/>
            <person name="Hu H."/>
            <person name="Zhang G."/>
            <person name="Kronauer D.J."/>
        </authorList>
    </citation>
    <scope>NUCLEOTIDE SEQUENCE [LARGE SCALE GENOMIC DNA]</scope>
</reference>
<dbReference type="AlphaFoldDB" id="A0A026W2H0"/>
<keyword evidence="2" id="KW-1185">Reference proteome</keyword>
<proteinExistence type="predicted"/>
<accession>A0A026W2H0</accession>
<sequence length="107" mass="13241">MRAWNFERRVEEEGGELERICWEEMKGRAKKGKALKRWAEQRKEFWVKRGWRLEEMERLREAGQLRGEDLCEKEKKSQYNRWYKMKGEGIPGYLKRGWSENRWRSLS</sequence>
<dbReference type="STRING" id="2015173.A0A026W2H0"/>
<organism evidence="1 2">
    <name type="scientific">Ooceraea biroi</name>
    <name type="common">Clonal raider ant</name>
    <name type="synonym">Cerapachys biroi</name>
    <dbReference type="NCBI Taxonomy" id="2015173"/>
    <lineage>
        <taxon>Eukaryota</taxon>
        <taxon>Metazoa</taxon>
        <taxon>Ecdysozoa</taxon>
        <taxon>Arthropoda</taxon>
        <taxon>Hexapoda</taxon>
        <taxon>Insecta</taxon>
        <taxon>Pterygota</taxon>
        <taxon>Neoptera</taxon>
        <taxon>Endopterygota</taxon>
        <taxon>Hymenoptera</taxon>
        <taxon>Apocrita</taxon>
        <taxon>Aculeata</taxon>
        <taxon>Formicoidea</taxon>
        <taxon>Formicidae</taxon>
        <taxon>Dorylinae</taxon>
        <taxon>Ooceraea</taxon>
    </lineage>
</organism>
<dbReference type="EMBL" id="KK107465">
    <property type="protein sequence ID" value="EZA50285.1"/>
    <property type="molecule type" value="Genomic_DNA"/>
</dbReference>
<name>A0A026W2H0_OOCBI</name>
<evidence type="ECO:0000313" key="1">
    <source>
        <dbReference type="EMBL" id="EZA50285.1"/>
    </source>
</evidence>